<evidence type="ECO:0000313" key="2">
    <source>
        <dbReference type="EMBL" id="ABW67051.1"/>
    </source>
</evidence>
<keyword evidence="3" id="KW-1185">Reference proteome</keyword>
<feature type="transmembrane region" description="Helical" evidence="1">
    <location>
        <begin position="9"/>
        <end position="27"/>
    </location>
</feature>
<dbReference type="AlphaFoldDB" id="A8ZY44"/>
<dbReference type="EMBL" id="CP000859">
    <property type="protein sequence ID" value="ABW67051.1"/>
    <property type="molecule type" value="Genomic_DNA"/>
</dbReference>
<dbReference type="PROSITE" id="PS51257">
    <property type="entry name" value="PROKAR_LIPOPROTEIN"/>
    <property type="match status" value="1"/>
</dbReference>
<sequence length="84" mass="9456">MTTENRQPLWGLVWGIMLLLMGCGVFYRTHQLIPRIEEIAGAPATALFIRICLYIMGILLAGGGIKKIRHYYSRPRADQTDPAP</sequence>
<dbReference type="KEGG" id="dol:Dole_1245"/>
<reference evidence="2 3" key="1">
    <citation type="submission" date="2007-10" db="EMBL/GenBank/DDBJ databases">
        <title>Complete sequence of Desulfococcus oleovorans Hxd3.</title>
        <authorList>
            <consortium name="US DOE Joint Genome Institute"/>
            <person name="Copeland A."/>
            <person name="Lucas S."/>
            <person name="Lapidus A."/>
            <person name="Barry K."/>
            <person name="Glavina del Rio T."/>
            <person name="Dalin E."/>
            <person name="Tice H."/>
            <person name="Pitluck S."/>
            <person name="Kiss H."/>
            <person name="Brettin T."/>
            <person name="Bruce D."/>
            <person name="Detter J.C."/>
            <person name="Han C."/>
            <person name="Schmutz J."/>
            <person name="Larimer F."/>
            <person name="Land M."/>
            <person name="Hauser L."/>
            <person name="Kyrpides N."/>
            <person name="Kim E."/>
            <person name="Wawrik B."/>
            <person name="Richardson P."/>
        </authorList>
    </citation>
    <scope>NUCLEOTIDE SEQUENCE [LARGE SCALE GENOMIC DNA]</scope>
    <source>
        <strain evidence="3">DSM 6200 / JCM 39069 / Hxd3</strain>
    </source>
</reference>
<protein>
    <submittedName>
        <fullName evidence="2">Uncharacterized protein</fullName>
    </submittedName>
</protein>
<accession>A8ZY44</accession>
<evidence type="ECO:0000256" key="1">
    <source>
        <dbReference type="SAM" id="Phobius"/>
    </source>
</evidence>
<dbReference type="OrthoDB" id="5422802at2"/>
<proteinExistence type="predicted"/>
<dbReference type="HOGENOM" id="CLU_2522171_0_0_7"/>
<dbReference type="RefSeq" id="WP_012174668.1">
    <property type="nucleotide sequence ID" value="NC_009943.1"/>
</dbReference>
<keyword evidence="1" id="KW-1133">Transmembrane helix</keyword>
<keyword evidence="1" id="KW-0812">Transmembrane</keyword>
<gene>
    <name evidence="2" type="ordered locus">Dole_1245</name>
</gene>
<keyword evidence="1" id="KW-0472">Membrane</keyword>
<feature type="transmembrane region" description="Helical" evidence="1">
    <location>
        <begin position="47"/>
        <end position="65"/>
    </location>
</feature>
<dbReference type="Proteomes" id="UP000008561">
    <property type="component" value="Chromosome"/>
</dbReference>
<name>A8ZY44_DESOH</name>
<organism evidence="2 3">
    <name type="scientific">Desulfosudis oleivorans (strain DSM 6200 / JCM 39069 / Hxd3)</name>
    <name type="common">Desulfococcus oleovorans</name>
    <dbReference type="NCBI Taxonomy" id="96561"/>
    <lineage>
        <taxon>Bacteria</taxon>
        <taxon>Pseudomonadati</taxon>
        <taxon>Thermodesulfobacteriota</taxon>
        <taxon>Desulfobacteria</taxon>
        <taxon>Desulfobacterales</taxon>
        <taxon>Desulfosudaceae</taxon>
        <taxon>Desulfosudis</taxon>
    </lineage>
</organism>
<evidence type="ECO:0000313" key="3">
    <source>
        <dbReference type="Proteomes" id="UP000008561"/>
    </source>
</evidence>